<dbReference type="EMBL" id="OX596098">
    <property type="protein sequence ID" value="CAM9649649.1"/>
    <property type="molecule type" value="Genomic_DNA"/>
</dbReference>
<accession>A0AC59YF86</accession>
<organism evidence="1 2">
    <name type="scientific">Rangifer tarandus platyrhynchus</name>
    <name type="common">Svalbard reindeer</name>
    <dbReference type="NCBI Taxonomy" id="3082113"/>
    <lineage>
        <taxon>Eukaryota</taxon>
        <taxon>Metazoa</taxon>
        <taxon>Chordata</taxon>
        <taxon>Craniata</taxon>
        <taxon>Vertebrata</taxon>
        <taxon>Euteleostomi</taxon>
        <taxon>Mammalia</taxon>
        <taxon>Eutheria</taxon>
        <taxon>Laurasiatheria</taxon>
        <taxon>Artiodactyla</taxon>
        <taxon>Ruminantia</taxon>
        <taxon>Pecora</taxon>
        <taxon>Cervidae</taxon>
        <taxon>Odocoileinae</taxon>
        <taxon>Rangifer</taxon>
    </lineage>
</organism>
<protein>
    <submittedName>
        <fullName evidence="1">Uncharacterized protein</fullName>
    </submittedName>
</protein>
<proteinExistence type="predicted"/>
<evidence type="ECO:0000313" key="2">
    <source>
        <dbReference type="Proteomes" id="UP001162501"/>
    </source>
</evidence>
<sequence length="305" mass="31833">MQASIAGPRVEPTAACGGHQQASLRLGLSAQQLCLPSADPAPFCGAPAQSQSWSPTEEATAHPFRSVVSCGTHSRPPAGPAFLTDPLQPSGKLRTPLPWSHLSAASSERPIQGRQDPLNEGSTRVWQPCGGVPAQVTARRDVWRECSRRPSECHAGLGSQRRTAAPCAPETRRVRTKGADRGWRQLLPRGRGQRFRFAAAPSVHSAPLPRAHRRSRGAGRVAPRAAGEGARSRVGGQGSRRGAGRKGGLPGSGGRPGSGEAELGARVVGGARDAASPGTWRASRVHADCWVARALAAAPYGALEG</sequence>
<dbReference type="Proteomes" id="UP001162501">
    <property type="component" value="Chromosome 14"/>
</dbReference>
<evidence type="ECO:0000313" key="1">
    <source>
        <dbReference type="EMBL" id="CAM9649649.1"/>
    </source>
</evidence>
<gene>
    <name evidence="1" type="ORF">MRATA1EN22A_LOCUS5501</name>
</gene>
<reference evidence="1" key="2">
    <citation type="submission" date="2025-03" db="EMBL/GenBank/DDBJ databases">
        <authorList>
            <consortium name="ELIXIR-Norway"/>
            <consortium name="Elixir Norway"/>
        </authorList>
    </citation>
    <scope>NUCLEOTIDE SEQUENCE</scope>
</reference>
<reference evidence="1" key="1">
    <citation type="submission" date="2023-05" db="EMBL/GenBank/DDBJ databases">
        <authorList>
            <consortium name="ELIXIR-Norway"/>
        </authorList>
    </citation>
    <scope>NUCLEOTIDE SEQUENCE</scope>
</reference>
<name>A0AC59YF86_RANTA</name>